<dbReference type="PANTHER" id="PTHR31147">
    <property type="entry name" value="ACYL TRANSFERASE 4"/>
    <property type="match status" value="1"/>
</dbReference>
<proteinExistence type="inferred from homology"/>
<reference evidence="2 3" key="1">
    <citation type="submission" date="2024-04" db="EMBL/GenBank/DDBJ databases">
        <authorList>
            <person name="Fracassetti M."/>
        </authorList>
    </citation>
    <scope>NUCLEOTIDE SEQUENCE [LARGE SCALE GENOMIC DNA]</scope>
</reference>
<evidence type="ECO:0000313" key="3">
    <source>
        <dbReference type="Proteomes" id="UP001497516"/>
    </source>
</evidence>
<accession>A0AAV2F417</accession>
<keyword evidence="3" id="KW-1185">Reference proteome</keyword>
<dbReference type="Gene3D" id="3.30.559.10">
    <property type="entry name" value="Chloramphenicol acetyltransferase-like domain"/>
    <property type="match status" value="1"/>
</dbReference>
<evidence type="ECO:0000313" key="2">
    <source>
        <dbReference type="EMBL" id="CAL1392988.1"/>
    </source>
</evidence>
<dbReference type="EMBL" id="OZ034819">
    <property type="protein sequence ID" value="CAL1392988.1"/>
    <property type="molecule type" value="Genomic_DNA"/>
</dbReference>
<evidence type="ECO:0000256" key="1">
    <source>
        <dbReference type="ARBA" id="ARBA00009861"/>
    </source>
</evidence>
<sequence>MGRPFCNNIIVKRGEPIMVSPPQEEIKGKGVFSLSFLDHIVCWVRTIYGFKSNERGNEMAGQVFKTALSKLLVHYYPLAGRLTVVSREKLAVSCYEKGVVFVEAEADFGERIP</sequence>
<dbReference type="Proteomes" id="UP001497516">
    <property type="component" value="Chromosome 6"/>
</dbReference>
<protein>
    <submittedName>
        <fullName evidence="2">Uncharacterized protein</fullName>
    </submittedName>
</protein>
<dbReference type="AlphaFoldDB" id="A0AAV2F417"/>
<dbReference type="InterPro" id="IPR050898">
    <property type="entry name" value="Plant_acyltransferase"/>
</dbReference>
<name>A0AAV2F417_9ROSI</name>
<organism evidence="2 3">
    <name type="scientific">Linum trigynum</name>
    <dbReference type="NCBI Taxonomy" id="586398"/>
    <lineage>
        <taxon>Eukaryota</taxon>
        <taxon>Viridiplantae</taxon>
        <taxon>Streptophyta</taxon>
        <taxon>Embryophyta</taxon>
        <taxon>Tracheophyta</taxon>
        <taxon>Spermatophyta</taxon>
        <taxon>Magnoliopsida</taxon>
        <taxon>eudicotyledons</taxon>
        <taxon>Gunneridae</taxon>
        <taxon>Pentapetalae</taxon>
        <taxon>rosids</taxon>
        <taxon>fabids</taxon>
        <taxon>Malpighiales</taxon>
        <taxon>Linaceae</taxon>
        <taxon>Linum</taxon>
    </lineage>
</organism>
<comment type="similarity">
    <text evidence="1">Belongs to the plant acyltransferase family.</text>
</comment>
<dbReference type="Pfam" id="PF02458">
    <property type="entry name" value="Transferase"/>
    <property type="match status" value="1"/>
</dbReference>
<gene>
    <name evidence="2" type="ORF">LTRI10_LOCUS33596</name>
</gene>
<dbReference type="InterPro" id="IPR023213">
    <property type="entry name" value="CAT-like_dom_sf"/>
</dbReference>